<feature type="signal peptide" evidence="1">
    <location>
        <begin position="1"/>
        <end position="18"/>
    </location>
</feature>
<accession>A0A1I7RJY2</accession>
<evidence type="ECO:0000313" key="6">
    <source>
        <dbReference type="WBParaSite" id="BXY_0101400.1"/>
    </source>
</evidence>
<dbReference type="EMBL" id="CAJFDI010000006">
    <property type="protein sequence ID" value="CAD5235308.1"/>
    <property type="molecule type" value="Genomic_DNA"/>
</dbReference>
<dbReference type="Proteomes" id="UP000659654">
    <property type="component" value="Unassembled WGS sequence"/>
</dbReference>
<evidence type="ECO:0000313" key="5">
    <source>
        <dbReference type="Proteomes" id="UP000659654"/>
    </source>
</evidence>
<feature type="chain" id="PRO_5036308601" evidence="1">
    <location>
        <begin position="19"/>
        <end position="157"/>
    </location>
</feature>
<proteinExistence type="predicted"/>
<evidence type="ECO:0000313" key="4">
    <source>
        <dbReference type="Proteomes" id="UP000095284"/>
    </source>
</evidence>
<reference evidence="3" key="2">
    <citation type="submission" date="2020-08" db="EMBL/GenBank/DDBJ databases">
        <authorList>
            <person name="Kikuchi T."/>
        </authorList>
    </citation>
    <scope>NUCLEOTIDE SEQUENCE</scope>
    <source>
        <strain evidence="2">Ka4C1</strain>
    </source>
</reference>
<dbReference type="Proteomes" id="UP000582659">
    <property type="component" value="Unassembled WGS sequence"/>
</dbReference>
<name>A0A1I7RJY2_BURXY</name>
<organism evidence="4 6">
    <name type="scientific">Bursaphelenchus xylophilus</name>
    <name type="common">Pinewood nematode worm</name>
    <name type="synonym">Aphelenchoides xylophilus</name>
    <dbReference type="NCBI Taxonomy" id="6326"/>
    <lineage>
        <taxon>Eukaryota</taxon>
        <taxon>Metazoa</taxon>
        <taxon>Ecdysozoa</taxon>
        <taxon>Nematoda</taxon>
        <taxon>Chromadorea</taxon>
        <taxon>Rhabditida</taxon>
        <taxon>Tylenchina</taxon>
        <taxon>Tylenchomorpha</taxon>
        <taxon>Aphelenchoidea</taxon>
        <taxon>Aphelenchoididae</taxon>
        <taxon>Bursaphelenchus</taxon>
    </lineage>
</organism>
<protein>
    <submittedName>
        <fullName evidence="2">(pine wood nematode) hypothetical protein</fullName>
    </submittedName>
</protein>
<evidence type="ECO:0000313" key="2">
    <source>
        <dbReference type="EMBL" id="CAD5235308.1"/>
    </source>
</evidence>
<gene>
    <name evidence="2" type="ORF">BXYJ_LOCUS15399</name>
</gene>
<dbReference type="AlphaFoldDB" id="A0A1I7RJY2"/>
<dbReference type="WBParaSite" id="BXY_0101400.1">
    <property type="protein sequence ID" value="BXY_0101400.1"/>
    <property type="gene ID" value="BXY_0101400"/>
</dbReference>
<keyword evidence="5" id="KW-1185">Reference proteome</keyword>
<dbReference type="Proteomes" id="UP000095284">
    <property type="component" value="Unplaced"/>
</dbReference>
<sequence>MKIHLVLFCLLNWCSGTALIVTTGTGQCPDGIFCRVGYICLQQNGSNMCVPELNTESAMFAREDAVIAKGSRVTTVTSGTNICPISRKRCDLFYVCFETGDSHICVKKSQVVPDEWTQRINQIPNFKGNSAEPQRRHTVCTLVGIVFLLISQFLGAM</sequence>
<evidence type="ECO:0000313" key="3">
    <source>
        <dbReference type="EMBL" id="CAG9131641.1"/>
    </source>
</evidence>
<evidence type="ECO:0000256" key="1">
    <source>
        <dbReference type="SAM" id="SignalP"/>
    </source>
</evidence>
<dbReference type="EMBL" id="CAJFCV020000006">
    <property type="protein sequence ID" value="CAG9131641.1"/>
    <property type="molecule type" value="Genomic_DNA"/>
</dbReference>
<reference evidence="6" key="1">
    <citation type="submission" date="2016-11" db="UniProtKB">
        <authorList>
            <consortium name="WormBaseParasite"/>
        </authorList>
    </citation>
    <scope>IDENTIFICATION</scope>
</reference>
<keyword evidence="1" id="KW-0732">Signal</keyword>